<protein>
    <submittedName>
        <fullName evidence="1">Uncharacterized protein</fullName>
    </submittedName>
</protein>
<sequence length="497" mass="53720">MVKEVALEASVGASDFGPALADWPVDAGIPLELSGLGLGGWPVDAAPAPRLCHLIKIPTFDGYGFNLHAEKSRPGQFIGKVDSGSPAELAGMLEGDRIVEVNGVNIASESHKQVVERIRAVPNETRLLVVDSVTDAWYTEHKLVPRSTQDNVRYIRTPTGDDDVDGGLQAPNGHHTPQETAAEEQQTASLPSAKEEPEEPEKATVEGDVAAAKAEAEMLPEDAPQPRLCHMTKWRDFEGYGFNLHAEKDRRGQYVGKIDAGSPAEYAGLREGDRIVEVNGVNVQQEAHRDIVERIRAVPDETRLLVLTAEGEQWYRDRDIEVRGDQANVLRLRNPELNPATSGEGQGDGAVAAVADGSEGSQEDEAAQSAPTPVLRRQSGLEGKEDAEEEESRSSEPEPVPAKAEVSAREEANGAGDKLTESLVTGTNQIDSSPEAKVAPPTEPAPSEPANATSNGSLNMLNMSASEMRQLLAQRKKHDPKKIQMDLKKKYELIEQM</sequence>
<evidence type="ECO:0000313" key="2">
    <source>
        <dbReference type="Proteomes" id="UP000821865"/>
    </source>
</evidence>
<keyword evidence="2" id="KW-1185">Reference proteome</keyword>
<evidence type="ECO:0000313" key="1">
    <source>
        <dbReference type="EMBL" id="KAH7970965.1"/>
    </source>
</evidence>
<dbReference type="EMBL" id="CM023480">
    <property type="protein sequence ID" value="KAH7970965.1"/>
    <property type="molecule type" value="Genomic_DNA"/>
</dbReference>
<proteinExistence type="predicted"/>
<comment type="caution">
    <text evidence="1">The sequence shown here is derived from an EMBL/GenBank/DDBJ whole genome shotgun (WGS) entry which is preliminary data.</text>
</comment>
<gene>
    <name evidence="1" type="ORF">HPB49_017338</name>
</gene>
<name>A0ACB8DJC2_DERSI</name>
<dbReference type="Proteomes" id="UP000821865">
    <property type="component" value="Chromosome 11"/>
</dbReference>
<reference evidence="1" key="1">
    <citation type="submission" date="2020-05" db="EMBL/GenBank/DDBJ databases">
        <title>Large-scale comparative analyses of tick genomes elucidate their genetic diversity and vector capacities.</title>
        <authorList>
            <person name="Jia N."/>
            <person name="Wang J."/>
            <person name="Shi W."/>
            <person name="Du L."/>
            <person name="Sun Y."/>
            <person name="Zhan W."/>
            <person name="Jiang J."/>
            <person name="Wang Q."/>
            <person name="Zhang B."/>
            <person name="Ji P."/>
            <person name="Sakyi L.B."/>
            <person name="Cui X."/>
            <person name="Yuan T."/>
            <person name="Jiang B."/>
            <person name="Yang W."/>
            <person name="Lam T.T.-Y."/>
            <person name="Chang Q."/>
            <person name="Ding S."/>
            <person name="Wang X."/>
            <person name="Zhu J."/>
            <person name="Ruan X."/>
            <person name="Zhao L."/>
            <person name="Wei J."/>
            <person name="Que T."/>
            <person name="Du C."/>
            <person name="Cheng J."/>
            <person name="Dai P."/>
            <person name="Han X."/>
            <person name="Huang E."/>
            <person name="Gao Y."/>
            <person name="Liu J."/>
            <person name="Shao H."/>
            <person name="Ye R."/>
            <person name="Li L."/>
            <person name="Wei W."/>
            <person name="Wang X."/>
            <person name="Wang C."/>
            <person name="Yang T."/>
            <person name="Huo Q."/>
            <person name="Li W."/>
            <person name="Guo W."/>
            <person name="Chen H."/>
            <person name="Zhou L."/>
            <person name="Ni X."/>
            <person name="Tian J."/>
            <person name="Zhou Y."/>
            <person name="Sheng Y."/>
            <person name="Liu T."/>
            <person name="Pan Y."/>
            <person name="Xia L."/>
            <person name="Li J."/>
            <person name="Zhao F."/>
            <person name="Cao W."/>
        </authorList>
    </citation>
    <scope>NUCLEOTIDE SEQUENCE</scope>
    <source>
        <strain evidence="1">Dsil-2018</strain>
    </source>
</reference>
<organism evidence="1 2">
    <name type="scientific">Dermacentor silvarum</name>
    <name type="common">Tick</name>
    <dbReference type="NCBI Taxonomy" id="543639"/>
    <lineage>
        <taxon>Eukaryota</taxon>
        <taxon>Metazoa</taxon>
        <taxon>Ecdysozoa</taxon>
        <taxon>Arthropoda</taxon>
        <taxon>Chelicerata</taxon>
        <taxon>Arachnida</taxon>
        <taxon>Acari</taxon>
        <taxon>Parasitiformes</taxon>
        <taxon>Ixodida</taxon>
        <taxon>Ixodoidea</taxon>
        <taxon>Ixodidae</taxon>
        <taxon>Rhipicephalinae</taxon>
        <taxon>Dermacentor</taxon>
    </lineage>
</organism>
<accession>A0ACB8DJC2</accession>